<dbReference type="Gene3D" id="3.30.750.24">
    <property type="entry name" value="STAS domain"/>
    <property type="match status" value="1"/>
</dbReference>
<proteinExistence type="predicted"/>
<feature type="compositionally biased region" description="Basic and acidic residues" evidence="1">
    <location>
        <begin position="164"/>
        <end position="173"/>
    </location>
</feature>
<name>A0A387HB19_9ACTN</name>
<accession>A0A387HB19</accession>
<dbReference type="PROSITE" id="PS50801">
    <property type="entry name" value="STAS"/>
    <property type="match status" value="1"/>
</dbReference>
<feature type="domain" description="STAS" evidence="2">
    <location>
        <begin position="8"/>
        <end position="107"/>
    </location>
</feature>
<dbReference type="RefSeq" id="WP_120719491.1">
    <property type="nucleotide sequence ID" value="NZ_CP032698.1"/>
</dbReference>
<dbReference type="InterPro" id="IPR002645">
    <property type="entry name" value="STAS_dom"/>
</dbReference>
<reference evidence="3 4" key="1">
    <citation type="submission" date="2018-10" db="EMBL/GenBank/DDBJ databases">
        <title>Relationship between Morphology and Antimicrobial Activity in Streptomyces.</title>
        <authorList>
            <person name="Kang H.J."/>
            <person name="Kim S.B."/>
        </authorList>
    </citation>
    <scope>NUCLEOTIDE SEQUENCE [LARGE SCALE GENOMIC DNA]</scope>
    <source>
        <strain evidence="3 4">BH38</strain>
    </source>
</reference>
<dbReference type="Pfam" id="PF01740">
    <property type="entry name" value="STAS"/>
    <property type="match status" value="1"/>
</dbReference>
<sequence length="173" mass="18701">MPTPPLGLHLATVSTPDMVRIEITGNLDYQTADLLLEEVIAQLTARPGLCDLHLHCGQLRFVDSMGLSAFLLIHRRVSASGILLHLDERPPSLNRLLNITGTFEHLSTPASPAVRNIMKTGAMDERAATHPPSAEEACAAEVACRRSPQNGSTALPNSQIPEARPTRSQDTAR</sequence>
<keyword evidence="4" id="KW-1185">Reference proteome</keyword>
<dbReference type="AlphaFoldDB" id="A0A387HB19"/>
<protein>
    <recommendedName>
        <fullName evidence="2">STAS domain-containing protein</fullName>
    </recommendedName>
</protein>
<feature type="region of interest" description="Disordered" evidence="1">
    <location>
        <begin position="145"/>
        <end position="173"/>
    </location>
</feature>
<dbReference type="InterPro" id="IPR036513">
    <property type="entry name" value="STAS_dom_sf"/>
</dbReference>
<feature type="compositionally biased region" description="Polar residues" evidence="1">
    <location>
        <begin position="147"/>
        <end position="163"/>
    </location>
</feature>
<evidence type="ECO:0000313" key="4">
    <source>
        <dbReference type="Proteomes" id="UP000271554"/>
    </source>
</evidence>
<dbReference type="SUPFAM" id="SSF52091">
    <property type="entry name" value="SpoIIaa-like"/>
    <property type="match status" value="1"/>
</dbReference>
<dbReference type="Proteomes" id="UP000271554">
    <property type="component" value="Chromosome"/>
</dbReference>
<dbReference type="OrthoDB" id="4249752at2"/>
<gene>
    <name evidence="3" type="ORF">DWB77_00267</name>
</gene>
<dbReference type="CDD" id="cd07043">
    <property type="entry name" value="STAS_anti-anti-sigma_factors"/>
    <property type="match status" value="1"/>
</dbReference>
<evidence type="ECO:0000256" key="1">
    <source>
        <dbReference type="SAM" id="MobiDB-lite"/>
    </source>
</evidence>
<dbReference type="KEGG" id="shun:DWB77_00267"/>
<evidence type="ECO:0000259" key="2">
    <source>
        <dbReference type="PROSITE" id="PS50801"/>
    </source>
</evidence>
<evidence type="ECO:0000313" key="3">
    <source>
        <dbReference type="EMBL" id="AYG78160.1"/>
    </source>
</evidence>
<dbReference type="EMBL" id="CP032698">
    <property type="protein sequence ID" value="AYG78160.1"/>
    <property type="molecule type" value="Genomic_DNA"/>
</dbReference>
<organism evidence="3 4">
    <name type="scientific">Streptomyces hundungensis</name>
    <dbReference type="NCBI Taxonomy" id="1077946"/>
    <lineage>
        <taxon>Bacteria</taxon>
        <taxon>Bacillati</taxon>
        <taxon>Actinomycetota</taxon>
        <taxon>Actinomycetes</taxon>
        <taxon>Kitasatosporales</taxon>
        <taxon>Streptomycetaceae</taxon>
        <taxon>Streptomyces</taxon>
    </lineage>
</organism>